<dbReference type="OrthoDB" id="27934at2759"/>
<dbReference type="Gene3D" id="1.25.40.10">
    <property type="entry name" value="Tetratricopeptide repeat domain"/>
    <property type="match status" value="2"/>
</dbReference>
<evidence type="ECO:0000313" key="5">
    <source>
        <dbReference type="Proteomes" id="UP000673691"/>
    </source>
</evidence>
<feature type="compositionally biased region" description="Low complexity" evidence="2">
    <location>
        <begin position="70"/>
        <end position="82"/>
    </location>
</feature>
<dbReference type="SMART" id="SM00671">
    <property type="entry name" value="SEL1"/>
    <property type="match status" value="8"/>
</dbReference>
<keyword evidence="3" id="KW-0812">Transmembrane</keyword>
<feature type="compositionally biased region" description="Basic residues" evidence="2">
    <location>
        <begin position="31"/>
        <end position="41"/>
    </location>
</feature>
<name>A0A8H8DL21_9FUNG</name>
<keyword evidence="5" id="KW-1185">Reference proteome</keyword>
<comment type="caution">
    <text evidence="4">The sequence shown here is derived from an EMBL/GenBank/DDBJ whole genome shotgun (WGS) entry which is preliminary data.</text>
</comment>
<dbReference type="InterPro" id="IPR006597">
    <property type="entry name" value="Sel1-like"/>
</dbReference>
<dbReference type="PANTHER" id="PTHR11102:SF147">
    <property type="entry name" value="SEL1L ADAPTOR SUBUNIT OF ERAD E3 UBIQUITIN LIGASE"/>
    <property type="match status" value="1"/>
</dbReference>
<feature type="region of interest" description="Disordered" evidence="2">
    <location>
        <begin position="1"/>
        <end position="88"/>
    </location>
</feature>
<keyword evidence="3" id="KW-1133">Transmembrane helix</keyword>
<sequence>RTIAAPTPTGRGRSGRRRGHGAARRFAAPPRFRRRRRRRRGGAQGVRAALRPQTRTAGRRQRLLPRARLGAAESRAARPRGAGRSGEGVRRLCEVRGGRVAVCLLVIAALVALLGLPTPALGATQRAASAAKNVSPVAQVHSRNWNRTPSALSPAVSEDPGKSRGTESGTTPSDAEHRYKQGIAILNSLEAAPIETDGPRGIAALLPGSVRTPLLFAVSAITRRKYKVENEAAEDAWSQPGKATHSRALLRAFEHLQAAADAGHPLALSKIADAYFYGHHGVRMNFTAAYNAYSRLAENSGNATAQYRLGLFHALGLGDVVPRDPGKVGEQRATSNDHLSVLRCNLPHVDLLVRMSVQALQYYTFAALGDDVQAQMTLGFRYLMGVGVQRSCEKSVAYYKRVADKGKGVKCSANQRSVERVRTDFDDLGMKPAIQVYLSGPPNGRPLPPAKPRVSDVYGGIYGPGASTSGPRDGGVLTLDAAGFEDLLEHYRYTAERGDFQAQLVLGKLYYHGTKLLPQNFRLAMKHLRPIAKEMFSGVVAKGGPSALAAAANAKPELAKAVAQAAGFIGLMYWRGEGVPQNNITAFKWFQRGAELVGSSVFRCQSFCLCIWFLTPNANQQGNAVSLNALGVMYQDGVDVPQDRERANQYFKLAAELDNADAQVNMALVHRRMHDMTTANGYLQHASLHNHILAHYYLALMSLEGEGVKSSCPVAATYFKSVTERADWLTNSFEFTPPEQTHSPGEVPEVVLLGYLMAAEMGYEVGQSNAAWILETAGWWDFICSRRGWDCCPRPANGR</sequence>
<dbReference type="EMBL" id="JAEFCI010003140">
    <property type="protein sequence ID" value="KAG5461782.1"/>
    <property type="molecule type" value="Genomic_DNA"/>
</dbReference>
<dbReference type="InterPro" id="IPR011990">
    <property type="entry name" value="TPR-like_helical_dom_sf"/>
</dbReference>
<organism evidence="4 5">
    <name type="scientific">Olpidium bornovanus</name>
    <dbReference type="NCBI Taxonomy" id="278681"/>
    <lineage>
        <taxon>Eukaryota</taxon>
        <taxon>Fungi</taxon>
        <taxon>Fungi incertae sedis</taxon>
        <taxon>Olpidiomycota</taxon>
        <taxon>Olpidiomycotina</taxon>
        <taxon>Olpidiomycetes</taxon>
        <taxon>Olpidiales</taxon>
        <taxon>Olpidiaceae</taxon>
        <taxon>Olpidium</taxon>
    </lineage>
</organism>
<gene>
    <name evidence="4" type="ORF">BJ554DRAFT_5969</name>
</gene>
<feature type="non-terminal residue" evidence="4">
    <location>
        <position position="1"/>
    </location>
</feature>
<dbReference type="PANTHER" id="PTHR11102">
    <property type="entry name" value="SEL-1-LIKE PROTEIN"/>
    <property type="match status" value="1"/>
</dbReference>
<dbReference type="SUPFAM" id="SSF81901">
    <property type="entry name" value="HCP-like"/>
    <property type="match status" value="3"/>
</dbReference>
<evidence type="ECO:0000313" key="4">
    <source>
        <dbReference type="EMBL" id="KAG5461782.1"/>
    </source>
</evidence>
<accession>A0A8H8DL21</accession>
<evidence type="ECO:0000256" key="1">
    <source>
        <dbReference type="ARBA" id="ARBA00038101"/>
    </source>
</evidence>
<feature type="compositionally biased region" description="Polar residues" evidence="2">
    <location>
        <begin position="141"/>
        <end position="151"/>
    </location>
</feature>
<keyword evidence="3" id="KW-0472">Membrane</keyword>
<dbReference type="Proteomes" id="UP000673691">
    <property type="component" value="Unassembled WGS sequence"/>
</dbReference>
<feature type="compositionally biased region" description="Basic residues" evidence="2">
    <location>
        <begin position="13"/>
        <end position="23"/>
    </location>
</feature>
<dbReference type="Pfam" id="PF08238">
    <property type="entry name" value="Sel1"/>
    <property type="match status" value="7"/>
</dbReference>
<feature type="region of interest" description="Disordered" evidence="2">
    <location>
        <begin position="134"/>
        <end position="177"/>
    </location>
</feature>
<evidence type="ECO:0000256" key="2">
    <source>
        <dbReference type="SAM" id="MobiDB-lite"/>
    </source>
</evidence>
<protein>
    <submittedName>
        <fullName evidence="4">Uncharacterized protein</fullName>
    </submittedName>
</protein>
<proteinExistence type="inferred from homology"/>
<comment type="similarity">
    <text evidence="1">Belongs to the sel-1 family.</text>
</comment>
<dbReference type="InterPro" id="IPR050767">
    <property type="entry name" value="Sel1_AlgK"/>
</dbReference>
<feature type="transmembrane region" description="Helical" evidence="3">
    <location>
        <begin position="100"/>
        <end position="122"/>
    </location>
</feature>
<reference evidence="4 5" key="1">
    <citation type="journal article" name="Sci. Rep.">
        <title>Genome-scale phylogenetic analyses confirm Olpidium as the closest living zoosporic fungus to the non-flagellated, terrestrial fungi.</title>
        <authorList>
            <person name="Chang Y."/>
            <person name="Rochon D."/>
            <person name="Sekimoto S."/>
            <person name="Wang Y."/>
            <person name="Chovatia M."/>
            <person name="Sandor L."/>
            <person name="Salamov A."/>
            <person name="Grigoriev I.V."/>
            <person name="Stajich J.E."/>
            <person name="Spatafora J.W."/>
        </authorList>
    </citation>
    <scope>NUCLEOTIDE SEQUENCE [LARGE SCALE GENOMIC DNA]</scope>
    <source>
        <strain evidence="4">S191</strain>
    </source>
</reference>
<dbReference type="GO" id="GO:0036503">
    <property type="term" value="P:ERAD pathway"/>
    <property type="evidence" value="ECO:0007669"/>
    <property type="project" value="TreeGrafter"/>
</dbReference>
<dbReference type="GO" id="GO:0005789">
    <property type="term" value="C:endoplasmic reticulum membrane"/>
    <property type="evidence" value="ECO:0007669"/>
    <property type="project" value="TreeGrafter"/>
</dbReference>
<dbReference type="AlphaFoldDB" id="A0A8H8DL21"/>
<evidence type="ECO:0000256" key="3">
    <source>
        <dbReference type="SAM" id="Phobius"/>
    </source>
</evidence>